<evidence type="ECO:0000256" key="1">
    <source>
        <dbReference type="SAM" id="Phobius"/>
    </source>
</evidence>
<dbReference type="STRING" id="84521.SAMN04487994_104312"/>
<dbReference type="EMBL" id="PNHE01000039">
    <property type="protein sequence ID" value="PMC57857.1"/>
    <property type="molecule type" value="Genomic_DNA"/>
</dbReference>
<protein>
    <submittedName>
        <fullName evidence="2">Uncharacterized protein</fullName>
    </submittedName>
</protein>
<organism evidence="2 3">
    <name type="scientific">Dolosicoccus paucivorans</name>
    <dbReference type="NCBI Taxonomy" id="84521"/>
    <lineage>
        <taxon>Bacteria</taxon>
        <taxon>Bacillati</taxon>
        <taxon>Bacillota</taxon>
        <taxon>Bacilli</taxon>
        <taxon>Lactobacillales</taxon>
        <taxon>Aerococcaceae</taxon>
        <taxon>Dolosicoccus</taxon>
    </lineage>
</organism>
<feature type="transmembrane region" description="Helical" evidence="1">
    <location>
        <begin position="121"/>
        <end position="150"/>
    </location>
</feature>
<dbReference type="RefSeq" id="WP_092086123.1">
    <property type="nucleotide sequence ID" value="NZ_FNEL01000043.1"/>
</dbReference>
<keyword evidence="1" id="KW-0812">Transmembrane</keyword>
<keyword evidence="3" id="KW-1185">Reference proteome</keyword>
<feature type="transmembrane region" description="Helical" evidence="1">
    <location>
        <begin position="20"/>
        <end position="46"/>
    </location>
</feature>
<proteinExistence type="predicted"/>
<reference evidence="2 3" key="1">
    <citation type="submission" date="2017-09" db="EMBL/GenBank/DDBJ databases">
        <title>Bacterial strain isolated from the female urinary microbiota.</title>
        <authorList>
            <person name="Thomas-White K."/>
            <person name="Kumar N."/>
            <person name="Forster S."/>
            <person name="Putonti C."/>
            <person name="Lawley T."/>
            <person name="Wolfe A.J."/>
        </authorList>
    </citation>
    <scope>NUCLEOTIDE SEQUENCE [LARGE SCALE GENOMIC DNA]</scope>
    <source>
        <strain evidence="2 3">UMB0852</strain>
    </source>
</reference>
<evidence type="ECO:0000313" key="3">
    <source>
        <dbReference type="Proteomes" id="UP000235682"/>
    </source>
</evidence>
<sequence length="234" mass="25436">MKNKKKLNQEERAWAFHNSINYLGIITTLIALIAMFMVPLGIAWYYEVEFSFRKAFLASTSLLAIYVPMAVAENISFYSVLGAGGMYLSSITGNILNLKLPVVVSAQKIVGVEPGTEKGDVVAIIAVGVSSLVTIFILFIGMALIGTWLVPILNHPAVKPGFDNVTPALLGAIAIPQFLSNKKLAIAPVTIVVALYLFLGATNYASYQSYILLSVMLISVAINYVLYKRNLLDN</sequence>
<dbReference type="AlphaFoldDB" id="A0A1G8N7J2"/>
<keyword evidence="1" id="KW-1133">Transmembrane helix</keyword>
<evidence type="ECO:0000313" key="2">
    <source>
        <dbReference type="EMBL" id="PMC57857.1"/>
    </source>
</evidence>
<name>A0A1G8N7J2_9LACT</name>
<keyword evidence="1" id="KW-0472">Membrane</keyword>
<dbReference type="OrthoDB" id="2052735at2"/>
<feature type="transmembrane region" description="Helical" evidence="1">
    <location>
        <begin position="207"/>
        <end position="227"/>
    </location>
</feature>
<dbReference type="Proteomes" id="UP000235682">
    <property type="component" value="Unassembled WGS sequence"/>
</dbReference>
<accession>A0A1G8N7J2</accession>
<feature type="transmembrane region" description="Helical" evidence="1">
    <location>
        <begin position="184"/>
        <end position="201"/>
    </location>
</feature>
<gene>
    <name evidence="2" type="ORF">CJ205_07405</name>
</gene>
<comment type="caution">
    <text evidence="2">The sequence shown here is derived from an EMBL/GenBank/DDBJ whole genome shotgun (WGS) entry which is preliminary data.</text>
</comment>